<comment type="caution">
    <text evidence="8">The sequence shown here is derived from an EMBL/GenBank/DDBJ whole genome shotgun (WGS) entry which is preliminary data.</text>
</comment>
<protein>
    <submittedName>
        <fullName evidence="8">GlsB/YeaQ/YmgE family stress response membrane protein</fullName>
    </submittedName>
</protein>
<accession>A0ABU7SEF6</accession>
<dbReference type="EMBL" id="JAZGQL010000008">
    <property type="protein sequence ID" value="MEE6307997.1"/>
    <property type="molecule type" value="Genomic_DNA"/>
</dbReference>
<reference evidence="8 9" key="1">
    <citation type="submission" date="2024-01" db="EMBL/GenBank/DDBJ databases">
        <title>Genome insights into Plantactinospora veratri sp. nov.</title>
        <authorList>
            <person name="Wang L."/>
        </authorList>
    </citation>
    <scope>NUCLEOTIDE SEQUENCE [LARGE SCALE GENOMIC DNA]</scope>
    <source>
        <strain evidence="8 9">NEAU-FHS4</strain>
    </source>
</reference>
<keyword evidence="4 7" id="KW-0812">Transmembrane</keyword>
<evidence type="ECO:0000313" key="9">
    <source>
        <dbReference type="Proteomes" id="UP001339911"/>
    </source>
</evidence>
<dbReference type="InterPro" id="IPR007341">
    <property type="entry name" value="Transgly_assoc"/>
</dbReference>
<evidence type="ECO:0000256" key="2">
    <source>
        <dbReference type="ARBA" id="ARBA00011006"/>
    </source>
</evidence>
<keyword evidence="5 7" id="KW-1133">Transmembrane helix</keyword>
<evidence type="ECO:0000256" key="6">
    <source>
        <dbReference type="ARBA" id="ARBA00023136"/>
    </source>
</evidence>
<evidence type="ECO:0000256" key="1">
    <source>
        <dbReference type="ARBA" id="ARBA00004651"/>
    </source>
</evidence>
<dbReference type="PANTHER" id="PTHR33884">
    <property type="entry name" value="UPF0410 PROTEIN YMGE"/>
    <property type="match status" value="1"/>
</dbReference>
<dbReference type="RefSeq" id="WP_331208271.1">
    <property type="nucleotide sequence ID" value="NZ_JAZGQL010000008.1"/>
</dbReference>
<keyword evidence="6 7" id="KW-0472">Membrane</keyword>
<feature type="transmembrane region" description="Helical" evidence="7">
    <location>
        <begin position="31"/>
        <end position="54"/>
    </location>
</feature>
<proteinExistence type="inferred from homology"/>
<evidence type="ECO:0000256" key="3">
    <source>
        <dbReference type="ARBA" id="ARBA00022475"/>
    </source>
</evidence>
<feature type="transmembrane region" description="Helical" evidence="7">
    <location>
        <begin position="66"/>
        <end position="84"/>
    </location>
</feature>
<name>A0ABU7SEF6_9ACTN</name>
<organism evidence="8 9">
    <name type="scientific">Plantactinospora veratri</name>
    <dbReference type="NCBI Taxonomy" id="1436122"/>
    <lineage>
        <taxon>Bacteria</taxon>
        <taxon>Bacillati</taxon>
        <taxon>Actinomycetota</taxon>
        <taxon>Actinomycetes</taxon>
        <taxon>Micromonosporales</taxon>
        <taxon>Micromonosporaceae</taxon>
        <taxon>Plantactinospora</taxon>
    </lineage>
</organism>
<comment type="subcellular location">
    <subcellularLocation>
        <location evidence="1">Cell membrane</location>
        <topology evidence="1">Multi-pass membrane protein</topology>
    </subcellularLocation>
</comment>
<evidence type="ECO:0000256" key="4">
    <source>
        <dbReference type="ARBA" id="ARBA00022692"/>
    </source>
</evidence>
<dbReference type="Proteomes" id="UP001339911">
    <property type="component" value="Unassembled WGS sequence"/>
</dbReference>
<feature type="transmembrane region" description="Helical" evidence="7">
    <location>
        <begin position="6"/>
        <end position="24"/>
    </location>
</feature>
<keyword evidence="9" id="KW-1185">Reference proteome</keyword>
<comment type="similarity">
    <text evidence="2">Belongs to the UPF0410 family.</text>
</comment>
<evidence type="ECO:0000313" key="8">
    <source>
        <dbReference type="EMBL" id="MEE6307997.1"/>
    </source>
</evidence>
<dbReference type="PANTHER" id="PTHR33884:SF3">
    <property type="entry name" value="UPF0410 PROTEIN YMGE"/>
    <property type="match status" value="1"/>
</dbReference>
<gene>
    <name evidence="8" type="ORF">V1634_14305</name>
</gene>
<keyword evidence="3" id="KW-1003">Cell membrane</keyword>
<evidence type="ECO:0000256" key="7">
    <source>
        <dbReference type="SAM" id="Phobius"/>
    </source>
</evidence>
<evidence type="ECO:0000256" key="5">
    <source>
        <dbReference type="ARBA" id="ARBA00022989"/>
    </source>
</evidence>
<sequence>MEIGGILSALIIGLLIGALGRLVLPGRQNIPIWLTLVIGILAALLGTVFAAAFGVAETPGIDWIELVLQVGLAAVGVSLAAGLYRRRV</sequence>